<evidence type="ECO:0000313" key="1">
    <source>
        <dbReference type="EMBL" id="CUS33072.1"/>
    </source>
</evidence>
<keyword evidence="2" id="KW-1185">Reference proteome</keyword>
<dbReference type="AlphaFoldDB" id="A0A0S4L8W3"/>
<accession>A0A0S4L8W3</accession>
<proteinExistence type="predicted"/>
<dbReference type="OrthoDB" id="482054at2"/>
<dbReference type="SUPFAM" id="SSF81301">
    <property type="entry name" value="Nucleotidyltransferase"/>
    <property type="match status" value="1"/>
</dbReference>
<evidence type="ECO:0000313" key="2">
    <source>
        <dbReference type="Proteomes" id="UP000198736"/>
    </source>
</evidence>
<dbReference type="Proteomes" id="UP000198736">
    <property type="component" value="Unassembled WGS sequence"/>
</dbReference>
<dbReference type="EMBL" id="CZPZ01000004">
    <property type="protein sequence ID" value="CUS33072.1"/>
    <property type="molecule type" value="Genomic_DNA"/>
</dbReference>
<sequence length="190" mass="21023">MSPASPDSLADYLHAIVTALPPSSPYCLVGALAVNAWGRLRATKDIDLLVLADIPARTELIDALHAHEFRIDETWLEHNPMAKDVVMRLTHPSYPMIPLDLLFANDRQAQSALARRQALQLLGVSLYVCSPEDLILLKLKAGRPHDFEDALGVIKNPHLHVDLDYLWGWANQLGLPGELSYVLHAADTGR</sequence>
<protein>
    <submittedName>
        <fullName evidence="1">Uncharacterized protein</fullName>
    </submittedName>
</protein>
<organism evidence="1 2">
    <name type="scientific">Candidatus Nitrospira nitrificans</name>
    <dbReference type="NCBI Taxonomy" id="1742973"/>
    <lineage>
        <taxon>Bacteria</taxon>
        <taxon>Pseudomonadati</taxon>
        <taxon>Nitrospirota</taxon>
        <taxon>Nitrospiria</taxon>
        <taxon>Nitrospirales</taxon>
        <taxon>Nitrospiraceae</taxon>
        <taxon>Nitrospira</taxon>
    </lineage>
</organism>
<name>A0A0S4L8W3_9BACT</name>
<gene>
    <name evidence="1" type="ORF">COMA2_120054</name>
</gene>
<dbReference type="STRING" id="1742973.COMA2_120054"/>
<dbReference type="Gene3D" id="3.30.460.40">
    <property type="match status" value="1"/>
</dbReference>
<dbReference type="InterPro" id="IPR043519">
    <property type="entry name" value="NT_sf"/>
</dbReference>
<dbReference type="RefSeq" id="WP_090894847.1">
    <property type="nucleotide sequence ID" value="NZ_CZPZ01000004.1"/>
</dbReference>
<reference evidence="2" key="1">
    <citation type="submission" date="2015-10" db="EMBL/GenBank/DDBJ databases">
        <authorList>
            <person name="Luecker S."/>
            <person name="Luecker S."/>
        </authorList>
    </citation>
    <scope>NUCLEOTIDE SEQUENCE [LARGE SCALE GENOMIC DNA]</scope>
</reference>